<organism evidence="1 2">
    <name type="scientific">Nocardioides simplex</name>
    <name type="common">Arthrobacter simplex</name>
    <dbReference type="NCBI Taxonomy" id="2045"/>
    <lineage>
        <taxon>Bacteria</taxon>
        <taxon>Bacillati</taxon>
        <taxon>Actinomycetota</taxon>
        <taxon>Actinomycetes</taxon>
        <taxon>Propionibacteriales</taxon>
        <taxon>Nocardioidaceae</taxon>
        <taxon>Pimelobacter</taxon>
    </lineage>
</organism>
<gene>
    <name evidence="1" type="ORF">KR76_24020</name>
</gene>
<dbReference type="HOGENOM" id="CLU_595582_0_0_11"/>
<dbReference type="Gene3D" id="3.40.50.300">
    <property type="entry name" value="P-loop containing nucleotide triphosphate hydrolases"/>
    <property type="match status" value="1"/>
</dbReference>
<dbReference type="RefSeq" id="WP_038681952.1">
    <property type="nucleotide sequence ID" value="NZ_BJMC01000015.1"/>
</dbReference>
<dbReference type="Proteomes" id="UP000030300">
    <property type="component" value="Chromosome"/>
</dbReference>
<dbReference type="PANTHER" id="PTHR32309">
    <property type="entry name" value="TYROSINE-PROTEIN KINASE"/>
    <property type="match status" value="1"/>
</dbReference>
<reference evidence="1 2" key="1">
    <citation type="journal article" date="2015" name="Genome Announc.">
        <title>Complete Genome Sequence of Steroid-Transforming Nocardioides simplex VKM Ac-2033D.</title>
        <authorList>
            <person name="Shtratnikova V.Y."/>
            <person name="Schelkunov M.I."/>
            <person name="Pekov Y.A."/>
            <person name="Fokina V.V."/>
            <person name="Logacheva M.D."/>
            <person name="Sokolov S.L."/>
            <person name="Bragin E.Y."/>
            <person name="Ashapkin V.V."/>
            <person name="Donova M.V."/>
        </authorList>
    </citation>
    <scope>NUCLEOTIDE SEQUENCE [LARGE SCALE GENOMIC DNA]</scope>
    <source>
        <strain evidence="1 2">VKM Ac-2033D</strain>
    </source>
</reference>
<dbReference type="PANTHER" id="PTHR32309:SF31">
    <property type="entry name" value="CAPSULAR EXOPOLYSACCHARIDE FAMILY"/>
    <property type="match status" value="1"/>
</dbReference>
<dbReference type="EC" id="2.7.10.2" evidence="1"/>
<keyword evidence="1" id="KW-0418">Kinase</keyword>
<dbReference type="OrthoDB" id="3804514at2"/>
<dbReference type="GO" id="GO:0004715">
    <property type="term" value="F:non-membrane spanning protein tyrosine kinase activity"/>
    <property type="evidence" value="ECO:0007669"/>
    <property type="project" value="UniProtKB-EC"/>
</dbReference>
<dbReference type="EMBL" id="CP009896">
    <property type="protein sequence ID" value="AIY19077.1"/>
    <property type="molecule type" value="Genomic_DNA"/>
</dbReference>
<protein>
    <submittedName>
        <fullName evidence="1">Non-specific protein-tyrosine kinase</fullName>
        <ecNumber evidence="1">2.7.10.2</ecNumber>
    </submittedName>
</protein>
<dbReference type="AlphaFoldDB" id="A0A0A1DR58"/>
<evidence type="ECO:0000313" key="1">
    <source>
        <dbReference type="EMBL" id="AIY19077.1"/>
    </source>
</evidence>
<keyword evidence="1" id="KW-0829">Tyrosine-protein kinase</keyword>
<keyword evidence="1" id="KW-0808">Transferase</keyword>
<dbReference type="GeneID" id="96611833"/>
<dbReference type="InterPro" id="IPR050445">
    <property type="entry name" value="Bact_polysacc_biosynth/exp"/>
</dbReference>
<name>A0A0A1DR58_NOCSI</name>
<evidence type="ECO:0000313" key="2">
    <source>
        <dbReference type="Proteomes" id="UP000030300"/>
    </source>
</evidence>
<dbReference type="KEGG" id="psim:KR76_24020"/>
<proteinExistence type="predicted"/>
<keyword evidence="2" id="KW-1185">Reference proteome</keyword>
<accession>A0A0A1DR58</accession>
<dbReference type="STRING" id="2045.KR76_24020"/>
<dbReference type="InterPro" id="IPR027417">
    <property type="entry name" value="P-loop_NTPase"/>
</dbReference>
<dbReference type="eggNOG" id="COG3206">
    <property type="taxonomic scope" value="Bacteria"/>
</dbReference>
<sequence>MGAAVAAVLAVVLGAGAGATWARHRDQQHTATAVIMLAPSEGNAYSPGGRGDDLVNLETEAQVLQSDAVARAVLATLKESGTPADLLAAIQVEVPPNTQLLDITARGPDDATALARASAFAKVYLDYRKSRTVAAITDRTSRLEALVKLRENERNATVKKLDLLGSGDPRRGPLDQQAQELIVQISSLRAQLAAVQAVGLDPGQVVTPGQVTAPGPWADPLRAGLLGGSLALLLTLSVVVVRSGRTAPDVVRRLEDLADAGPTPLGVLRAPVRADSDVIAHARSVVLAAGSDRPPVVTVAPPVRDKALTFAALVESFARARYEVVGVDLTRPDDLAAMASLVLQEAVVDDVLVEDGHFRSRLRPLVKDGVPAPDPASFGDLAASAEMARSLAELAKHADLVLVRAPGFGTAVGRALLGASTAVLVEVRTGRCRRSDIDEVVAAASRTGTQVVGLLGVDA</sequence>